<dbReference type="Proteomes" id="UP001642540">
    <property type="component" value="Unassembled WGS sequence"/>
</dbReference>
<reference evidence="3 4" key="1">
    <citation type="submission" date="2024-08" db="EMBL/GenBank/DDBJ databases">
        <authorList>
            <person name="Cucini C."/>
            <person name="Frati F."/>
        </authorList>
    </citation>
    <scope>NUCLEOTIDE SEQUENCE [LARGE SCALE GENOMIC DNA]</scope>
</reference>
<comment type="caution">
    <text evidence="3">The sequence shown here is derived from an EMBL/GenBank/DDBJ whole genome shotgun (WGS) entry which is preliminary data.</text>
</comment>
<feature type="region of interest" description="Disordered" evidence="1">
    <location>
        <begin position="161"/>
        <end position="183"/>
    </location>
</feature>
<dbReference type="SMART" id="SM00718">
    <property type="entry name" value="DM4_12"/>
    <property type="match status" value="1"/>
</dbReference>
<dbReference type="Pfam" id="PF07841">
    <property type="entry name" value="DM4_12"/>
    <property type="match status" value="1"/>
</dbReference>
<proteinExistence type="predicted"/>
<protein>
    <submittedName>
        <fullName evidence="3">Uncharacterized protein</fullName>
    </submittedName>
</protein>
<accession>A0ABP1Q7Y6</accession>
<dbReference type="PANTHER" id="PTHR21398">
    <property type="entry name" value="AGAP007094-PA"/>
    <property type="match status" value="1"/>
</dbReference>
<feature type="chain" id="PRO_5046413350" evidence="2">
    <location>
        <begin position="27"/>
        <end position="301"/>
    </location>
</feature>
<organism evidence="3 4">
    <name type="scientific">Orchesella dallaii</name>
    <dbReference type="NCBI Taxonomy" id="48710"/>
    <lineage>
        <taxon>Eukaryota</taxon>
        <taxon>Metazoa</taxon>
        <taxon>Ecdysozoa</taxon>
        <taxon>Arthropoda</taxon>
        <taxon>Hexapoda</taxon>
        <taxon>Collembola</taxon>
        <taxon>Entomobryomorpha</taxon>
        <taxon>Entomobryoidea</taxon>
        <taxon>Orchesellidae</taxon>
        <taxon>Orchesellinae</taxon>
        <taxon>Orchesella</taxon>
    </lineage>
</organism>
<dbReference type="EMBL" id="CAXLJM020000026">
    <property type="protein sequence ID" value="CAL8092985.1"/>
    <property type="molecule type" value="Genomic_DNA"/>
</dbReference>
<evidence type="ECO:0000256" key="2">
    <source>
        <dbReference type="SAM" id="SignalP"/>
    </source>
</evidence>
<name>A0ABP1Q7Y6_9HEXA</name>
<feature type="signal peptide" evidence="2">
    <location>
        <begin position="1"/>
        <end position="26"/>
    </location>
</feature>
<dbReference type="InterPro" id="IPR006631">
    <property type="entry name" value="DM4_12"/>
</dbReference>
<evidence type="ECO:0000313" key="4">
    <source>
        <dbReference type="Proteomes" id="UP001642540"/>
    </source>
</evidence>
<evidence type="ECO:0000313" key="3">
    <source>
        <dbReference type="EMBL" id="CAL8092985.1"/>
    </source>
</evidence>
<dbReference type="PANTHER" id="PTHR21398:SF6">
    <property type="entry name" value="AGAP007094-PA"/>
    <property type="match status" value="1"/>
</dbReference>
<gene>
    <name evidence="3" type="ORF">ODALV1_LOCUS8370</name>
</gene>
<keyword evidence="2" id="KW-0732">Signal</keyword>
<evidence type="ECO:0000256" key="1">
    <source>
        <dbReference type="SAM" id="MobiDB-lite"/>
    </source>
</evidence>
<sequence length="301" mass="34265">MDIWSKSLVYICSVLFLIVFCHNVVGENAKSVNSKKATSKSYFNGFYHRFAFPPKTYLIFTPQIVIPAWRHSFGSRHDKSDNEIYSSCKIDSRQYEDVEGFAVENSDIEISSPFYVYFDKLGWTHEDSFLNTPSHVGSFVQEYFVNPALHLFGVDPGRATRRNSPAIKTGRKQERSGSGAPMSLSSYHRLKAFNKIEKLLEEAGADDGRSCLLRAICELHEFPFDSGRLGFFGEVLALAFGSLPQYSSEAANGSPSQECLSVYARAEKYGKAKDCARYFKYCKFSIFQWYWRLHPEGNKNI</sequence>
<keyword evidence="4" id="KW-1185">Reference proteome</keyword>